<dbReference type="AlphaFoldDB" id="A0A1Y5NUD7"/>
<name>A0A1Y5NUD7_9MICO</name>
<organism evidence="1">
    <name type="scientific">uncultured Microbacterium sp</name>
    <dbReference type="NCBI Taxonomy" id="191216"/>
    <lineage>
        <taxon>Bacteria</taxon>
        <taxon>Bacillati</taxon>
        <taxon>Actinomycetota</taxon>
        <taxon>Actinomycetes</taxon>
        <taxon>Micrococcales</taxon>
        <taxon>Microbacteriaceae</taxon>
        <taxon>Microbacterium</taxon>
        <taxon>environmental samples</taxon>
    </lineage>
</organism>
<dbReference type="RefSeq" id="WP_295572356.1">
    <property type="nucleotide sequence ID" value="NZ_FLQR01000001.1"/>
</dbReference>
<dbReference type="EMBL" id="FLQR01000001">
    <property type="protein sequence ID" value="SBS69945.1"/>
    <property type="molecule type" value="Genomic_DNA"/>
</dbReference>
<accession>A0A1Y5NUD7</accession>
<evidence type="ECO:0000313" key="1">
    <source>
        <dbReference type="EMBL" id="SBS69945.1"/>
    </source>
</evidence>
<gene>
    <name evidence="1" type="ORF">MIPYR_10126</name>
</gene>
<sequence>MTTSRSTLRLTRDELGPLRATMRDIQLAVAAYYELTAKSGDVDELGSPVRAFLTSVQQLNESLSRRVADSATYEALITQYGTAGLIDAAKYARNVVEHVLHVVRPDDDTSLIGGMHGLRTYAQWAHIPTDVDAKLHKGTRALRPSYVATVEGREIVAVMLDILHAFWSIAPDIVHRDQLGEWTGFPLRNQPGVGARLHAEEPTDFAAAEEWLNSRRPNGTTRLACGQLTLDGAPLVYGFTFVGQYSFSPFVESAAQVARDVASGARYVRGDVNSRLEDRTQEFRHGVQGAVYLASADLDEWTEELTEIESSEDWCAFLDEEAWMRVASPERGVYPPEFRYPIRRARRLNAFVATRD</sequence>
<protein>
    <submittedName>
        <fullName evidence="1">Uncharacterized protein</fullName>
    </submittedName>
</protein>
<proteinExistence type="predicted"/>
<reference evidence="1" key="1">
    <citation type="submission" date="2016-03" db="EMBL/GenBank/DDBJ databases">
        <authorList>
            <person name="Ploux O."/>
        </authorList>
    </citation>
    <scope>NUCLEOTIDE SEQUENCE</scope>
    <source>
        <strain evidence="1">UC1</strain>
    </source>
</reference>